<keyword evidence="6" id="KW-1185">Reference proteome</keyword>
<dbReference type="PANTHER" id="PTHR40621:SF6">
    <property type="entry name" value="AP-1-LIKE TRANSCRIPTION FACTOR YAP1-RELATED"/>
    <property type="match status" value="1"/>
</dbReference>
<reference evidence="5" key="2">
    <citation type="submission" date="2020-09" db="EMBL/GenBank/DDBJ databases">
        <title>Reference genome assembly for Australian Ascochyta lentis isolate Al4.</title>
        <authorList>
            <person name="Lee R.C."/>
            <person name="Farfan-Caceres L.M."/>
            <person name="Debler J.W."/>
            <person name="Williams A.H."/>
            <person name="Henares B.M."/>
        </authorList>
    </citation>
    <scope>NUCLEOTIDE SEQUENCE</scope>
    <source>
        <strain evidence="5">Al4</strain>
    </source>
</reference>
<dbReference type="InterPro" id="IPR050936">
    <property type="entry name" value="AP-1-like"/>
</dbReference>
<comment type="subcellular location">
    <subcellularLocation>
        <location evidence="1">Nucleus</location>
    </subcellularLocation>
</comment>
<dbReference type="AlphaFoldDB" id="A0A8H7ISL0"/>
<sequence>MDPTILEGIGVDHETEASPFLDVDFDGILDISGNTFFDAPIGTDGTGSVQEVGVQPSSFDPLHLTAPLFEATSGTFTLHRYSAHLGGQPVSQGHYLHMDHYPAATTYRGDFHASMLPFGTWGSAAANGEFRPAPVSANLGWRESDNPSEEDLISTSNANLLHHRPPPAMSSDHQGIAALTPPADHHSGAGPPADYSSPQYFQSPAAEPARRPSNGRTLVPLPALCTATSPGTIATTSSTSSSGGPCTPAAGGPLARNYAIPPRPKPGRKPATDEPASKRKAQNRESQRAFRARKAAKVTELSEQVEEMQQKHNLEKNELLNEINSLAKRVHDVERALEEQIKFTRHAEEDRDYWKEQHDSVLRNQQSDSTPTNRQINGRNDVTATLYQPATSNGQDSPARHSVNSFHGFGTPISDDVAGGCGDCKPGDCACINKMAEDMKDMDNAFDAPFMPAVPLPRRHGRSTTNGDPALVSDSSDDLEMDFTATFARPSTALLDEDQKLHDSCGFCENGGHCVCRDAREKLQAEAELAPLSRMSSGVSTQQKKIAPGGCADCQIDPARRAWCLRVAQLREEEGHRSRRNSGPRSPKSLDTLEPPVVSKIDMNISRASPIPGKRSVGCSETFRLLDGRIPMDDPSAWSNLRPMLSDGRRDTFTMEPRVYSAMEIDAADIITTMQNSRGPLKPRPEDGEYAPLVAAAEERRRATNSPAILPKAEQPTPMEL</sequence>
<proteinExistence type="predicted"/>
<feature type="region of interest" description="Disordered" evidence="3">
    <location>
        <begin position="697"/>
        <end position="721"/>
    </location>
</feature>
<dbReference type="GO" id="GO:0001228">
    <property type="term" value="F:DNA-binding transcription activator activity, RNA polymerase II-specific"/>
    <property type="evidence" value="ECO:0007669"/>
    <property type="project" value="TreeGrafter"/>
</dbReference>
<dbReference type="PROSITE" id="PS00036">
    <property type="entry name" value="BZIP_BASIC"/>
    <property type="match status" value="1"/>
</dbReference>
<evidence type="ECO:0000256" key="2">
    <source>
        <dbReference type="ARBA" id="ARBA00023242"/>
    </source>
</evidence>
<organism evidence="5 6">
    <name type="scientific">Ascochyta lentis</name>
    <dbReference type="NCBI Taxonomy" id="205686"/>
    <lineage>
        <taxon>Eukaryota</taxon>
        <taxon>Fungi</taxon>
        <taxon>Dikarya</taxon>
        <taxon>Ascomycota</taxon>
        <taxon>Pezizomycotina</taxon>
        <taxon>Dothideomycetes</taxon>
        <taxon>Pleosporomycetidae</taxon>
        <taxon>Pleosporales</taxon>
        <taxon>Pleosporineae</taxon>
        <taxon>Didymellaceae</taxon>
        <taxon>Ascochyta</taxon>
    </lineage>
</organism>
<feature type="region of interest" description="Disordered" evidence="3">
    <location>
        <begin position="159"/>
        <end position="310"/>
    </location>
</feature>
<dbReference type="EMBL" id="RZGK01000021">
    <property type="protein sequence ID" value="KAF9691305.1"/>
    <property type="molecule type" value="Genomic_DNA"/>
</dbReference>
<keyword evidence="2" id="KW-0539">Nucleus</keyword>
<dbReference type="Proteomes" id="UP000651452">
    <property type="component" value="Unassembled WGS sequence"/>
</dbReference>
<gene>
    <name evidence="5" type="ORF">EKO04_010716</name>
</gene>
<dbReference type="SUPFAM" id="SSF57959">
    <property type="entry name" value="Leucine zipper domain"/>
    <property type="match status" value="1"/>
</dbReference>
<dbReference type="InterPro" id="IPR046347">
    <property type="entry name" value="bZIP_sf"/>
</dbReference>
<name>A0A8H7ISL0_9PLEO</name>
<feature type="region of interest" description="Disordered" evidence="3">
    <location>
        <begin position="574"/>
        <end position="595"/>
    </location>
</feature>
<dbReference type="InterPro" id="IPR004827">
    <property type="entry name" value="bZIP"/>
</dbReference>
<dbReference type="PANTHER" id="PTHR40621">
    <property type="entry name" value="TRANSCRIPTION FACTOR KAPC-RELATED"/>
    <property type="match status" value="1"/>
</dbReference>
<dbReference type="GO" id="GO:0090575">
    <property type="term" value="C:RNA polymerase II transcription regulator complex"/>
    <property type="evidence" value="ECO:0007669"/>
    <property type="project" value="TreeGrafter"/>
</dbReference>
<evidence type="ECO:0000256" key="1">
    <source>
        <dbReference type="ARBA" id="ARBA00004123"/>
    </source>
</evidence>
<comment type="caution">
    <text evidence="5">The sequence shown here is derived from an EMBL/GenBank/DDBJ whole genome shotgun (WGS) entry which is preliminary data.</text>
</comment>
<feature type="compositionally biased region" description="Basic and acidic residues" evidence="3">
    <location>
        <begin position="270"/>
        <end position="288"/>
    </location>
</feature>
<dbReference type="OrthoDB" id="5374328at2759"/>
<protein>
    <recommendedName>
        <fullName evidence="4">BZIP domain-containing protein</fullName>
    </recommendedName>
</protein>
<evidence type="ECO:0000313" key="6">
    <source>
        <dbReference type="Proteomes" id="UP000651452"/>
    </source>
</evidence>
<dbReference type="GO" id="GO:0000976">
    <property type="term" value="F:transcription cis-regulatory region binding"/>
    <property type="evidence" value="ECO:0007669"/>
    <property type="project" value="InterPro"/>
</dbReference>
<dbReference type="CDD" id="cd14688">
    <property type="entry name" value="bZIP_YAP"/>
    <property type="match status" value="1"/>
</dbReference>
<evidence type="ECO:0000256" key="3">
    <source>
        <dbReference type="SAM" id="MobiDB-lite"/>
    </source>
</evidence>
<feature type="compositionally biased region" description="Low complexity" evidence="3">
    <location>
        <begin position="226"/>
        <end position="249"/>
    </location>
</feature>
<reference evidence="5" key="1">
    <citation type="submission" date="2018-12" db="EMBL/GenBank/DDBJ databases">
        <authorList>
            <person name="Syme R.A."/>
            <person name="Farfan-Caceres L."/>
            <person name="Lichtenzveig J."/>
        </authorList>
    </citation>
    <scope>NUCLEOTIDE SEQUENCE</scope>
    <source>
        <strain evidence="5">Al4</strain>
    </source>
</reference>
<evidence type="ECO:0000313" key="5">
    <source>
        <dbReference type="EMBL" id="KAF9691305.1"/>
    </source>
</evidence>
<dbReference type="SMART" id="SM00338">
    <property type="entry name" value="BRLZ"/>
    <property type="match status" value="1"/>
</dbReference>
<feature type="domain" description="BZIP" evidence="4">
    <location>
        <begin position="278"/>
        <end position="293"/>
    </location>
</feature>
<accession>A0A8H7ISL0</accession>
<evidence type="ECO:0000259" key="4">
    <source>
        <dbReference type="PROSITE" id="PS00036"/>
    </source>
</evidence>
<dbReference type="Gene3D" id="1.20.5.170">
    <property type="match status" value="1"/>
</dbReference>